<dbReference type="SUPFAM" id="SSF55718">
    <property type="entry name" value="SCP-like"/>
    <property type="match status" value="1"/>
</dbReference>
<name>A0ABQ3UL87_9CHLR</name>
<evidence type="ECO:0000259" key="2">
    <source>
        <dbReference type="Pfam" id="PF11716"/>
    </source>
</evidence>
<dbReference type="Pfam" id="PF11716">
    <property type="entry name" value="MDMPI_N"/>
    <property type="match status" value="1"/>
</dbReference>
<dbReference type="RefSeq" id="WP_201370264.1">
    <property type="nucleotide sequence ID" value="NZ_BNJG01000001.1"/>
</dbReference>
<dbReference type="InterPro" id="IPR024344">
    <property type="entry name" value="MDMPI_metal-binding"/>
</dbReference>
<feature type="domain" description="SCP2" evidence="1">
    <location>
        <begin position="209"/>
        <end position="293"/>
    </location>
</feature>
<dbReference type="InterPro" id="IPR003033">
    <property type="entry name" value="SCP2_sterol-bd_dom"/>
</dbReference>
<dbReference type="Gene3D" id="1.20.120.450">
    <property type="entry name" value="dinb family like domain"/>
    <property type="match status" value="1"/>
</dbReference>
<keyword evidence="4" id="KW-1185">Reference proteome</keyword>
<evidence type="ECO:0000259" key="1">
    <source>
        <dbReference type="Pfam" id="PF02036"/>
    </source>
</evidence>
<dbReference type="Proteomes" id="UP000654345">
    <property type="component" value="Unassembled WGS sequence"/>
</dbReference>
<sequence length="296" mass="33509">MVQAHSSPLLSTPAFAPEHLVGDLEQLALILTQSLDAVQTKSWARPTEKHGAGWTMHETLAHVTATAELYLQTIEKALTGERFTRVNVTRRYELPALQKEDISARHHLPPTQLLEQLAQALRQTAQLIPMLSNVDLMRPTAIAFFDRPPTIIELIGTQLVHPAITHAQQLTAAAGRPPLWNTYVPDFLQRNLTRLFQMLTFLYWRERERDLHATVNYDIQGPAGGQWTLTLTPQGAYADKGHVERPTLTIWHPGAEAMCSCFTKESSLRRALVLGRMRFRGDLRLVQRLYDLFEPA</sequence>
<dbReference type="InterPro" id="IPR034660">
    <property type="entry name" value="DinB/YfiT-like"/>
</dbReference>
<comment type="caution">
    <text evidence="3">The sequence shown here is derived from an EMBL/GenBank/DDBJ whole genome shotgun (WGS) entry which is preliminary data.</text>
</comment>
<dbReference type="Pfam" id="PF02036">
    <property type="entry name" value="SCP2"/>
    <property type="match status" value="1"/>
</dbReference>
<protein>
    <recommendedName>
        <fullName evidence="5">SCP2 domain-containing protein</fullName>
    </recommendedName>
</protein>
<gene>
    <name evidence="3" type="ORF">KSB_19080</name>
</gene>
<feature type="domain" description="Mycothiol-dependent maleylpyruvate isomerase metal-binding" evidence="2">
    <location>
        <begin position="31"/>
        <end position="126"/>
    </location>
</feature>
<proteinExistence type="predicted"/>
<organism evidence="3 4">
    <name type="scientific">Ktedonobacter robiniae</name>
    <dbReference type="NCBI Taxonomy" id="2778365"/>
    <lineage>
        <taxon>Bacteria</taxon>
        <taxon>Bacillati</taxon>
        <taxon>Chloroflexota</taxon>
        <taxon>Ktedonobacteria</taxon>
        <taxon>Ktedonobacterales</taxon>
        <taxon>Ktedonobacteraceae</taxon>
        <taxon>Ktedonobacter</taxon>
    </lineage>
</organism>
<dbReference type="InterPro" id="IPR036527">
    <property type="entry name" value="SCP2_sterol-bd_dom_sf"/>
</dbReference>
<evidence type="ECO:0008006" key="5">
    <source>
        <dbReference type="Google" id="ProtNLM"/>
    </source>
</evidence>
<evidence type="ECO:0000313" key="4">
    <source>
        <dbReference type="Proteomes" id="UP000654345"/>
    </source>
</evidence>
<dbReference type="EMBL" id="BNJG01000001">
    <property type="protein sequence ID" value="GHO53433.1"/>
    <property type="molecule type" value="Genomic_DNA"/>
</dbReference>
<dbReference type="SUPFAM" id="SSF109854">
    <property type="entry name" value="DinB/YfiT-like putative metalloenzymes"/>
    <property type="match status" value="1"/>
</dbReference>
<accession>A0ABQ3UL87</accession>
<dbReference type="Gene3D" id="3.30.1050.10">
    <property type="entry name" value="SCP2 sterol-binding domain"/>
    <property type="match status" value="1"/>
</dbReference>
<evidence type="ECO:0000313" key="3">
    <source>
        <dbReference type="EMBL" id="GHO53433.1"/>
    </source>
</evidence>
<reference evidence="3 4" key="1">
    <citation type="journal article" date="2021" name="Int. J. Syst. Evol. Microbiol.">
        <title>Reticulibacter mediterranei gen. nov., sp. nov., within the new family Reticulibacteraceae fam. nov., and Ktedonospora formicarum gen. nov., sp. nov., Ktedonobacter robiniae sp. nov., Dictyobacter formicarum sp. nov. and Dictyobacter arantiisoli sp. nov., belonging to the class Ktedonobacteria.</title>
        <authorList>
            <person name="Yabe S."/>
            <person name="Zheng Y."/>
            <person name="Wang C.M."/>
            <person name="Sakai Y."/>
            <person name="Abe K."/>
            <person name="Yokota A."/>
            <person name="Donadio S."/>
            <person name="Cavaletti L."/>
            <person name="Monciardini P."/>
        </authorList>
    </citation>
    <scope>NUCLEOTIDE SEQUENCE [LARGE SCALE GENOMIC DNA]</scope>
    <source>
        <strain evidence="3 4">SOSP1-30</strain>
    </source>
</reference>